<evidence type="ECO:0000256" key="2">
    <source>
        <dbReference type="ARBA" id="ARBA00005988"/>
    </source>
</evidence>
<dbReference type="InterPro" id="IPR050753">
    <property type="entry name" value="Peptidase_M14_domain"/>
</dbReference>
<dbReference type="Pfam" id="PF00246">
    <property type="entry name" value="Peptidase_M14"/>
    <property type="match status" value="1"/>
</dbReference>
<feature type="domain" description="Peptidase M14" evidence="11">
    <location>
        <begin position="23"/>
        <end position="347"/>
    </location>
</feature>
<evidence type="ECO:0000259" key="11">
    <source>
        <dbReference type="PROSITE" id="PS52035"/>
    </source>
</evidence>
<keyword evidence="5" id="KW-0378">Hydrolase</keyword>
<keyword evidence="4" id="KW-0479">Metal-binding</keyword>
<keyword evidence="3 12" id="KW-0645">Protease</keyword>
<protein>
    <submittedName>
        <fullName evidence="12">Carboxypeptidase M</fullName>
    </submittedName>
</protein>
<comment type="cofactor">
    <cofactor evidence="1">
        <name>Zn(2+)</name>
        <dbReference type="ChEBI" id="CHEBI:29105"/>
    </cofactor>
</comment>
<dbReference type="Gene3D" id="2.60.40.1120">
    <property type="entry name" value="Carboxypeptidase-like, regulatory domain"/>
    <property type="match status" value="1"/>
</dbReference>
<dbReference type="InterPro" id="IPR057247">
    <property type="entry name" value="CARBOXYPEPT_ZN_2"/>
</dbReference>
<reference evidence="12" key="1">
    <citation type="journal article" date="2014" name="PLoS ONE">
        <title>Transcriptome-Based Identification of ABC Transporters in the Western Tarnished Plant Bug Lygus hesperus.</title>
        <authorList>
            <person name="Hull J.J."/>
            <person name="Chaney K."/>
            <person name="Geib S.M."/>
            <person name="Fabrick J.A."/>
            <person name="Brent C.S."/>
            <person name="Walsh D."/>
            <person name="Lavine L.C."/>
        </authorList>
    </citation>
    <scope>NUCLEOTIDE SEQUENCE</scope>
</reference>
<evidence type="ECO:0000256" key="3">
    <source>
        <dbReference type="ARBA" id="ARBA00022645"/>
    </source>
</evidence>
<proteinExistence type="inferred from homology"/>
<dbReference type="InterPro" id="IPR008969">
    <property type="entry name" value="CarboxyPept-like_regulatory"/>
</dbReference>
<evidence type="ECO:0000256" key="7">
    <source>
        <dbReference type="ARBA" id="ARBA00023180"/>
    </source>
</evidence>
<organism evidence="12">
    <name type="scientific">Lygus hesperus</name>
    <name type="common">Western plant bug</name>
    <dbReference type="NCBI Taxonomy" id="30085"/>
    <lineage>
        <taxon>Eukaryota</taxon>
        <taxon>Metazoa</taxon>
        <taxon>Ecdysozoa</taxon>
        <taxon>Arthropoda</taxon>
        <taxon>Hexapoda</taxon>
        <taxon>Insecta</taxon>
        <taxon>Pterygota</taxon>
        <taxon>Neoptera</taxon>
        <taxon>Paraneoptera</taxon>
        <taxon>Hemiptera</taxon>
        <taxon>Heteroptera</taxon>
        <taxon>Panheteroptera</taxon>
        <taxon>Cimicomorpha</taxon>
        <taxon>Miridae</taxon>
        <taxon>Mirini</taxon>
        <taxon>Lygus</taxon>
    </lineage>
</organism>
<sequence length="519" mass="58755">MKDVCGALLAVTLWVSVASFRHHYRNNSELNTLLNDMETSHSHLARVYSIGKSVKETDLKVIQLSGPNVSIGTPHVKLVGNIHGNEPLGRELLLRLADYLISGYESGDDEAMAILDKMYVHILPTMNPDGFAEALEGECVNGPGRRNANEKDLNRDFPSHKYPSDTMDPVQPETAAIMEWMYKYPFVMSAAIHGGALVANYPYDVAKTKEVHDLQQMLQGPGGYERLMEMLKTSPSNFPGSRAPEDHKTEDNDMFRAMAFNYAEEHGHMADSKECPDSNDQHKFDRGTTNGAAWYSFTGSMGDYNYDYHGCLELTLELSCCKYPGDHELEKHWNDNKKALLSFLKYSQQGVKGVIYNGTDEPVSKAAVSIYGRKQVHYSTENGEYWILLLPGKYWLEVEKFEKKIFRKITVPDSPFDNPLILNLDLATAAAEDYPQPSDFEPEQDNTGDFLMVGVDRKDAQEYEEIHEAMVNERKNMNEDERYDDETLPYPGDSRAADTYRLNSFICIICSIFSLLFCK</sequence>
<evidence type="ECO:0000256" key="10">
    <source>
        <dbReference type="SAM" id="SignalP"/>
    </source>
</evidence>
<dbReference type="InterPro" id="IPR000834">
    <property type="entry name" value="Peptidase_M14"/>
</dbReference>
<accession>A0A0A9YGZ0</accession>
<gene>
    <name evidence="12" type="primary">Cpm_2</name>
    <name evidence="12" type="ORF">CM83_41576</name>
</gene>
<dbReference type="GO" id="GO:0006518">
    <property type="term" value="P:peptide metabolic process"/>
    <property type="evidence" value="ECO:0007669"/>
    <property type="project" value="TreeGrafter"/>
</dbReference>
<evidence type="ECO:0000256" key="9">
    <source>
        <dbReference type="SAM" id="MobiDB-lite"/>
    </source>
</evidence>
<evidence type="ECO:0000313" key="12">
    <source>
        <dbReference type="EMBL" id="JAG30368.1"/>
    </source>
</evidence>
<dbReference type="AlphaFoldDB" id="A0A0A9YGZ0"/>
<dbReference type="PANTHER" id="PTHR11532:SF84">
    <property type="entry name" value="CARBOXYPEPTIDASE M"/>
    <property type="match status" value="1"/>
</dbReference>
<dbReference type="PROSITE" id="PS52035">
    <property type="entry name" value="PEPTIDASE_M14"/>
    <property type="match status" value="1"/>
</dbReference>
<dbReference type="SUPFAM" id="SSF49464">
    <property type="entry name" value="Carboxypeptidase regulatory domain-like"/>
    <property type="match status" value="1"/>
</dbReference>
<dbReference type="PROSITE" id="PS00133">
    <property type="entry name" value="CARBOXYPEPT_ZN_2"/>
    <property type="match status" value="1"/>
</dbReference>
<evidence type="ECO:0000256" key="1">
    <source>
        <dbReference type="ARBA" id="ARBA00001947"/>
    </source>
</evidence>
<dbReference type="InterPro" id="IPR057246">
    <property type="entry name" value="CARBOXYPEPT_ZN_1"/>
</dbReference>
<dbReference type="PROSITE" id="PS00132">
    <property type="entry name" value="CARBOXYPEPT_ZN_1"/>
    <property type="match status" value="1"/>
</dbReference>
<evidence type="ECO:0000256" key="8">
    <source>
        <dbReference type="PROSITE-ProRule" id="PRU01379"/>
    </source>
</evidence>
<evidence type="ECO:0000256" key="5">
    <source>
        <dbReference type="ARBA" id="ARBA00022801"/>
    </source>
</evidence>
<dbReference type="EMBL" id="GBHO01013236">
    <property type="protein sequence ID" value="JAG30368.1"/>
    <property type="molecule type" value="Transcribed_RNA"/>
</dbReference>
<reference evidence="12" key="2">
    <citation type="submission" date="2014-07" db="EMBL/GenBank/DDBJ databases">
        <authorList>
            <person name="Hull J."/>
        </authorList>
    </citation>
    <scope>NUCLEOTIDE SEQUENCE</scope>
</reference>
<feature type="chain" id="PRO_5002053530" evidence="10">
    <location>
        <begin position="20"/>
        <end position="519"/>
    </location>
</feature>
<dbReference type="GO" id="GO:0016485">
    <property type="term" value="P:protein processing"/>
    <property type="evidence" value="ECO:0007669"/>
    <property type="project" value="TreeGrafter"/>
</dbReference>
<dbReference type="GO" id="GO:0004181">
    <property type="term" value="F:metallocarboxypeptidase activity"/>
    <property type="evidence" value="ECO:0007669"/>
    <property type="project" value="InterPro"/>
</dbReference>
<feature type="signal peptide" evidence="10">
    <location>
        <begin position="1"/>
        <end position="19"/>
    </location>
</feature>
<dbReference type="GO" id="GO:0008270">
    <property type="term" value="F:zinc ion binding"/>
    <property type="evidence" value="ECO:0007669"/>
    <property type="project" value="InterPro"/>
</dbReference>
<dbReference type="Gene3D" id="3.40.630.10">
    <property type="entry name" value="Zn peptidases"/>
    <property type="match status" value="1"/>
</dbReference>
<dbReference type="PRINTS" id="PR00765">
    <property type="entry name" value="CRBOXYPTASEA"/>
</dbReference>
<dbReference type="GO" id="GO:0005615">
    <property type="term" value="C:extracellular space"/>
    <property type="evidence" value="ECO:0007669"/>
    <property type="project" value="TreeGrafter"/>
</dbReference>
<dbReference type="SUPFAM" id="SSF53187">
    <property type="entry name" value="Zn-dependent exopeptidases"/>
    <property type="match status" value="1"/>
</dbReference>
<evidence type="ECO:0000256" key="6">
    <source>
        <dbReference type="ARBA" id="ARBA00022833"/>
    </source>
</evidence>
<keyword evidence="3 12" id="KW-0121">Carboxypeptidase</keyword>
<evidence type="ECO:0000256" key="4">
    <source>
        <dbReference type="ARBA" id="ARBA00022723"/>
    </source>
</evidence>
<name>A0A0A9YGZ0_LYGHE</name>
<feature type="active site" description="Proton donor/acceptor" evidence="8">
    <location>
        <position position="317"/>
    </location>
</feature>
<keyword evidence="7" id="KW-0325">Glycoprotein</keyword>
<keyword evidence="10" id="KW-0732">Signal</keyword>
<feature type="compositionally biased region" description="Basic and acidic residues" evidence="9">
    <location>
        <begin position="147"/>
        <end position="163"/>
    </location>
</feature>
<keyword evidence="6" id="KW-0862">Zinc</keyword>
<comment type="similarity">
    <text evidence="2 8">Belongs to the peptidase M14 family.</text>
</comment>
<dbReference type="SMART" id="SM00631">
    <property type="entry name" value="Zn_pept"/>
    <property type="match status" value="1"/>
</dbReference>
<feature type="region of interest" description="Disordered" evidence="9">
    <location>
        <begin position="144"/>
        <end position="168"/>
    </location>
</feature>
<dbReference type="PANTHER" id="PTHR11532">
    <property type="entry name" value="PROTEASE M14 CARBOXYPEPTIDASE"/>
    <property type="match status" value="1"/>
</dbReference>